<organism evidence="12 13">
    <name type="scientific">Magnetofaba australis IT-1</name>
    <dbReference type="NCBI Taxonomy" id="1434232"/>
    <lineage>
        <taxon>Bacteria</taxon>
        <taxon>Pseudomonadati</taxon>
        <taxon>Pseudomonadota</taxon>
        <taxon>Magnetococcia</taxon>
        <taxon>Magnetococcales</taxon>
        <taxon>Magnetococcaceae</taxon>
        <taxon>Magnetofaba</taxon>
    </lineage>
</organism>
<keyword evidence="7" id="KW-0862">Zinc</keyword>
<evidence type="ECO:0000256" key="3">
    <source>
        <dbReference type="ARBA" id="ARBA00022448"/>
    </source>
</evidence>
<proteinExistence type="inferred from homology"/>
<evidence type="ECO:0000256" key="4">
    <source>
        <dbReference type="ARBA" id="ARBA00022475"/>
    </source>
</evidence>
<feature type="transmembrane region" description="Helical" evidence="11">
    <location>
        <begin position="305"/>
        <end position="325"/>
    </location>
</feature>
<dbReference type="Gene3D" id="1.20.58.340">
    <property type="entry name" value="Magnesium transport protein CorA, transmembrane region"/>
    <property type="match status" value="2"/>
</dbReference>
<dbReference type="STRING" id="1434232.MAIT1_03904"/>
<evidence type="ECO:0000256" key="7">
    <source>
        <dbReference type="ARBA" id="ARBA00022833"/>
    </source>
</evidence>
<evidence type="ECO:0000256" key="9">
    <source>
        <dbReference type="ARBA" id="ARBA00023065"/>
    </source>
</evidence>
<keyword evidence="10 11" id="KW-0472">Membrane</keyword>
<dbReference type="InterPro" id="IPR002523">
    <property type="entry name" value="MgTranspt_CorA/ZnTranspt_ZntB"/>
</dbReference>
<dbReference type="GO" id="GO:0000287">
    <property type="term" value="F:magnesium ion binding"/>
    <property type="evidence" value="ECO:0007669"/>
    <property type="project" value="TreeGrafter"/>
</dbReference>
<gene>
    <name evidence="12" type="ORF">MAIT1_03904</name>
</gene>
<comment type="subcellular location">
    <subcellularLocation>
        <location evidence="1">Cell membrane</location>
        <topology evidence="1">Multi-pass membrane protein</topology>
    </subcellularLocation>
</comment>
<dbReference type="InterPro" id="IPR045863">
    <property type="entry name" value="CorA_TM1_TM2"/>
</dbReference>
<dbReference type="PANTHER" id="PTHR46494">
    <property type="entry name" value="CORA FAMILY METAL ION TRANSPORTER (EUROFUNG)"/>
    <property type="match status" value="1"/>
</dbReference>
<dbReference type="RefSeq" id="WP_158089312.1">
    <property type="nucleotide sequence ID" value="NZ_LVJN01000015.1"/>
</dbReference>
<evidence type="ECO:0000256" key="8">
    <source>
        <dbReference type="ARBA" id="ARBA00022989"/>
    </source>
</evidence>
<evidence type="ECO:0000256" key="11">
    <source>
        <dbReference type="SAM" id="Phobius"/>
    </source>
</evidence>
<dbReference type="AlphaFoldDB" id="A0A1Y2K918"/>
<evidence type="ECO:0000313" key="13">
    <source>
        <dbReference type="Proteomes" id="UP000194003"/>
    </source>
</evidence>
<keyword evidence="3" id="KW-0813">Transport</keyword>
<dbReference type="GO" id="GO:0015087">
    <property type="term" value="F:cobalt ion transmembrane transporter activity"/>
    <property type="evidence" value="ECO:0007669"/>
    <property type="project" value="TreeGrafter"/>
</dbReference>
<dbReference type="SUPFAM" id="SSF143865">
    <property type="entry name" value="CorA soluble domain-like"/>
    <property type="match status" value="1"/>
</dbReference>
<dbReference type="GO" id="GO:0005886">
    <property type="term" value="C:plasma membrane"/>
    <property type="evidence" value="ECO:0007669"/>
    <property type="project" value="UniProtKB-SubCell"/>
</dbReference>
<dbReference type="InterPro" id="IPR045861">
    <property type="entry name" value="CorA_cytoplasmic_dom"/>
</dbReference>
<keyword evidence="4" id="KW-1003">Cell membrane</keyword>
<dbReference type="Pfam" id="PF01544">
    <property type="entry name" value="CorA"/>
    <property type="match status" value="1"/>
</dbReference>
<keyword evidence="9" id="KW-0406">Ion transport</keyword>
<dbReference type="SUPFAM" id="SSF144083">
    <property type="entry name" value="Magnesium transport protein CorA, transmembrane region"/>
    <property type="match status" value="1"/>
</dbReference>
<dbReference type="Gene3D" id="3.30.460.20">
    <property type="entry name" value="CorA soluble domain-like"/>
    <property type="match status" value="1"/>
</dbReference>
<comment type="similarity">
    <text evidence="2">Belongs to the CorA metal ion transporter (MIT) (TC 1.A.35) family.</text>
</comment>
<keyword evidence="13" id="KW-1185">Reference proteome</keyword>
<evidence type="ECO:0000256" key="10">
    <source>
        <dbReference type="ARBA" id="ARBA00023136"/>
    </source>
</evidence>
<evidence type="ECO:0000256" key="6">
    <source>
        <dbReference type="ARBA" id="ARBA00022692"/>
    </source>
</evidence>
<dbReference type="PANTHER" id="PTHR46494:SF3">
    <property type="entry name" value="ZINC TRANSPORT PROTEIN ZNTB"/>
    <property type="match status" value="1"/>
</dbReference>
<dbReference type="GO" id="GO:0050897">
    <property type="term" value="F:cobalt ion binding"/>
    <property type="evidence" value="ECO:0007669"/>
    <property type="project" value="TreeGrafter"/>
</dbReference>
<keyword evidence="8 11" id="KW-1133">Transmembrane helix</keyword>
<evidence type="ECO:0000256" key="1">
    <source>
        <dbReference type="ARBA" id="ARBA00004651"/>
    </source>
</evidence>
<keyword evidence="5" id="KW-0997">Cell inner membrane</keyword>
<dbReference type="Proteomes" id="UP000194003">
    <property type="component" value="Unassembled WGS sequence"/>
</dbReference>
<sequence length="331" mass="37737">MTEETPTPPEDVSLIHALLLDGRGGATEMDWEQIAGWKPEMGLLWVHLHADNPRTGRWLNEESRLDPLMAEALWDMDNQPRCLVEESALLATFRGMNFNRGAETDDMAILNLWSDGTRLVTVRSAPLRSVRDMARALLVGRGPRTIGDLLVTLLGRLHDRMEPVLDGIEEDLDRFENQVLRGDDSGIREPLLEIRSELIGFRKHLTPQRRALQELTKSRPSWLLKRHQREFREVENLVGRFLGELDGYRDRAMLIREELNNQIAERMNRAMYLLSIVTGVFLPLGFLTGLLGINVGGLPGTEVHWAFWAVCGILMIMAGISLFIFRRSRLI</sequence>
<reference evidence="12 13" key="1">
    <citation type="journal article" date="2016" name="BMC Genomics">
        <title>Combined genomic and structural analyses of a cultured magnetotactic bacterium reveals its niche adaptation to a dynamic environment.</title>
        <authorList>
            <person name="Araujo A.C."/>
            <person name="Morillo V."/>
            <person name="Cypriano J."/>
            <person name="Teixeira L.C."/>
            <person name="Leao P."/>
            <person name="Lyra S."/>
            <person name="Almeida L.G."/>
            <person name="Bazylinski D.A."/>
            <person name="Vasconcellos A.T."/>
            <person name="Abreu F."/>
            <person name="Lins U."/>
        </authorList>
    </citation>
    <scope>NUCLEOTIDE SEQUENCE [LARGE SCALE GENOMIC DNA]</scope>
    <source>
        <strain evidence="12 13">IT-1</strain>
    </source>
</reference>
<dbReference type="EMBL" id="LVJN01000015">
    <property type="protein sequence ID" value="OSM07172.1"/>
    <property type="molecule type" value="Genomic_DNA"/>
</dbReference>
<keyword evidence="6 11" id="KW-0812">Transmembrane</keyword>
<dbReference type="GO" id="GO:0015095">
    <property type="term" value="F:magnesium ion transmembrane transporter activity"/>
    <property type="evidence" value="ECO:0007669"/>
    <property type="project" value="TreeGrafter"/>
</dbReference>
<dbReference type="CDD" id="cd12833">
    <property type="entry name" value="ZntB-like_1"/>
    <property type="match status" value="1"/>
</dbReference>
<accession>A0A1Y2K918</accession>
<name>A0A1Y2K918_9PROT</name>
<protein>
    <submittedName>
        <fullName evidence="12">Putative Mg2+ transporter protein, CorA family protein</fullName>
    </submittedName>
</protein>
<comment type="caution">
    <text evidence="12">The sequence shown here is derived from an EMBL/GenBank/DDBJ whole genome shotgun (WGS) entry which is preliminary data.</text>
</comment>
<evidence type="ECO:0000313" key="12">
    <source>
        <dbReference type="EMBL" id="OSM07172.1"/>
    </source>
</evidence>
<evidence type="ECO:0000256" key="5">
    <source>
        <dbReference type="ARBA" id="ARBA00022519"/>
    </source>
</evidence>
<feature type="transmembrane region" description="Helical" evidence="11">
    <location>
        <begin position="270"/>
        <end position="293"/>
    </location>
</feature>
<dbReference type="OrthoDB" id="9803484at2"/>
<evidence type="ECO:0000256" key="2">
    <source>
        <dbReference type="ARBA" id="ARBA00009765"/>
    </source>
</evidence>